<feature type="region of interest" description="Disordered" evidence="3">
    <location>
        <begin position="595"/>
        <end position="757"/>
    </location>
</feature>
<protein>
    <submittedName>
        <fullName evidence="5">Uncharacterized protein</fullName>
    </submittedName>
</protein>
<evidence type="ECO:0000313" key="5">
    <source>
        <dbReference type="EMBL" id="POY71160.1"/>
    </source>
</evidence>
<feature type="compositionally biased region" description="Basic and acidic residues" evidence="3">
    <location>
        <begin position="717"/>
        <end position="727"/>
    </location>
</feature>
<reference evidence="5 6" key="1">
    <citation type="journal article" date="2018" name="Front. Microbiol.">
        <title>Prospects for Fungal Bioremediation of Acidic Radioactive Waste Sites: Characterization and Genome Sequence of Rhodotorula taiwanensis MD1149.</title>
        <authorList>
            <person name="Tkavc R."/>
            <person name="Matrosova V.Y."/>
            <person name="Grichenko O.E."/>
            <person name="Gostincar C."/>
            <person name="Volpe R.P."/>
            <person name="Klimenkova P."/>
            <person name="Gaidamakova E.K."/>
            <person name="Zhou C.E."/>
            <person name="Stewart B.J."/>
            <person name="Lyman M.G."/>
            <person name="Malfatti S.A."/>
            <person name="Rubinfeld B."/>
            <person name="Courtot M."/>
            <person name="Singh J."/>
            <person name="Dalgard C.L."/>
            <person name="Hamilton T."/>
            <person name="Frey K.G."/>
            <person name="Gunde-Cimerman N."/>
            <person name="Dugan L."/>
            <person name="Daly M.J."/>
        </authorList>
    </citation>
    <scope>NUCLEOTIDE SEQUENCE [LARGE SCALE GENOMIC DNA]</scope>
    <source>
        <strain evidence="5 6">MD1149</strain>
    </source>
</reference>
<dbReference type="SUPFAM" id="SSF53448">
    <property type="entry name" value="Nucleotide-diphospho-sugar transferases"/>
    <property type="match status" value="1"/>
</dbReference>
<dbReference type="InterPro" id="IPR051706">
    <property type="entry name" value="Glycosyltransferase_domain"/>
</dbReference>
<dbReference type="InterPro" id="IPR029044">
    <property type="entry name" value="Nucleotide-diphossugar_trans"/>
</dbReference>
<comment type="caution">
    <text evidence="5">The sequence shown here is derived from an EMBL/GenBank/DDBJ whole genome shotgun (WGS) entry which is preliminary data.</text>
</comment>
<feature type="transmembrane region" description="Helical" evidence="4">
    <location>
        <begin position="368"/>
        <end position="389"/>
    </location>
</feature>
<dbReference type="Pfam" id="PF04488">
    <property type="entry name" value="Gly_transf_sug"/>
    <property type="match status" value="1"/>
</dbReference>
<dbReference type="PANTHER" id="PTHR32385">
    <property type="entry name" value="MANNOSYL PHOSPHORYLINOSITOL CERAMIDE SYNTHASE"/>
    <property type="match status" value="1"/>
</dbReference>
<dbReference type="PANTHER" id="PTHR32385:SF15">
    <property type="entry name" value="INOSITOL PHOSPHOCERAMIDE MANNOSYLTRANSFERASE 1"/>
    <property type="match status" value="1"/>
</dbReference>
<dbReference type="EMBL" id="PJQD01000085">
    <property type="protein sequence ID" value="POY71160.1"/>
    <property type="molecule type" value="Genomic_DNA"/>
</dbReference>
<keyword evidence="2" id="KW-0808">Transferase</keyword>
<evidence type="ECO:0000256" key="1">
    <source>
        <dbReference type="ARBA" id="ARBA00009003"/>
    </source>
</evidence>
<feature type="compositionally biased region" description="Low complexity" evidence="3">
    <location>
        <begin position="416"/>
        <end position="439"/>
    </location>
</feature>
<feature type="region of interest" description="Disordered" evidence="3">
    <location>
        <begin position="416"/>
        <end position="445"/>
    </location>
</feature>
<keyword evidence="6" id="KW-1185">Reference proteome</keyword>
<keyword evidence="4" id="KW-0812">Transmembrane</keyword>
<dbReference type="AlphaFoldDB" id="A0A2S5B313"/>
<dbReference type="Gene3D" id="3.90.550.20">
    <property type="match status" value="1"/>
</dbReference>
<dbReference type="STRING" id="741276.A0A2S5B313"/>
<dbReference type="CDD" id="cd06225">
    <property type="entry name" value="HAMP"/>
    <property type="match status" value="1"/>
</dbReference>
<dbReference type="FunFam" id="3.90.550.20:FF:000005">
    <property type="entry name" value="Unplaced genomic scaffold supercont1.17, whole genome shotgun sequence"/>
    <property type="match status" value="1"/>
</dbReference>
<keyword evidence="4" id="KW-1133">Transmembrane helix</keyword>
<dbReference type="GO" id="GO:0016020">
    <property type="term" value="C:membrane"/>
    <property type="evidence" value="ECO:0007669"/>
    <property type="project" value="GOC"/>
</dbReference>
<evidence type="ECO:0000256" key="2">
    <source>
        <dbReference type="ARBA" id="ARBA00022679"/>
    </source>
</evidence>
<organism evidence="5 6">
    <name type="scientific">Rhodotorula taiwanensis</name>
    <dbReference type="NCBI Taxonomy" id="741276"/>
    <lineage>
        <taxon>Eukaryota</taxon>
        <taxon>Fungi</taxon>
        <taxon>Dikarya</taxon>
        <taxon>Basidiomycota</taxon>
        <taxon>Pucciniomycotina</taxon>
        <taxon>Microbotryomycetes</taxon>
        <taxon>Sporidiobolales</taxon>
        <taxon>Sporidiobolaceae</taxon>
        <taxon>Rhodotorula</taxon>
    </lineage>
</organism>
<gene>
    <name evidence="5" type="ORF">BMF94_5470</name>
</gene>
<feature type="compositionally biased region" description="Low complexity" evidence="3">
    <location>
        <begin position="541"/>
        <end position="554"/>
    </location>
</feature>
<sequence>MTVKKAITVLIGLITLILVGTVIVLSTVVQYFGVDKRDVIQDYEMALVERLANAARQLPTDGTPAQAHLSHSGVGSTYAEDTPLARAGTAQAVSSGDVKVTAGDEIGDGNSVNEFLDRLQERGWIADSPPSTEDLAKVAAKAGDNSPQQRIPKIIHATWKTHVLPERWEKVRQGCIDLHPDYEFKLWSDADSRAFIAEHYPWFLPTFDGYTYPIQRADVIRYFVLHHFGGIYMDLDIGCRRNLDPLLYFRVILPQTIPVGVSNDLMFAEKGHPFMDLVIHNLITFDHTYGTNYPTVMFSTGPMFLSAVYGMWPKDTPDGVERHVRILPRRWYGKNAPVTEMEDSYFDHFYGSSWHADDAGFITFLGKFGIALMYAGVAVVVLGGIRIFWTKRPGFKSTPRQIGPIALPYEALPFARSGGSSSSRPGSPSGSRSATPAPRADGKVGGGGLFYMPVWLYPGDRTPGGRSPGDSQGAWTQYFSNLSFVDDGNGGHRYEPLPNFSRPPSPSNNSILHAPGSSHDGAFDGVHLHSIRPTSKPTDAPPSSYSEPPFTSPTSPNPPAYSALRSWGTSLFRGFPFPSPSSGPEPLLPVAHAAGTATSSGADRTGATTPTPRRRASADLVVDRDDGRNVPALSKQHEAARFHLSLPRARSPSPAPPRYSPHVAAGVGEQQRPGSPDDEGETVVDARSRPARTGSDGVVGRPSPGNVGAPPPTAAEAARHGSVERAASHAGGQDDVARGRRAQPPSPAAGGVGAHDLEDEVDAVLAADDDALTARAAGHEAVEAQVDRLLSEMAPDAVASSPSSPRLE</sequence>
<name>A0A2S5B313_9BASI</name>
<evidence type="ECO:0000256" key="3">
    <source>
        <dbReference type="SAM" id="MobiDB-lite"/>
    </source>
</evidence>
<accession>A0A2S5B313</accession>
<keyword evidence="4" id="KW-0472">Membrane</keyword>
<evidence type="ECO:0000256" key="4">
    <source>
        <dbReference type="SAM" id="Phobius"/>
    </source>
</evidence>
<evidence type="ECO:0000313" key="6">
    <source>
        <dbReference type="Proteomes" id="UP000237144"/>
    </source>
</evidence>
<dbReference type="OrthoDB" id="3647at2759"/>
<feature type="compositionally biased region" description="Low complexity" evidence="3">
    <location>
        <begin position="595"/>
        <end position="611"/>
    </location>
</feature>
<proteinExistence type="inferred from homology"/>
<feature type="region of interest" description="Disordered" evidence="3">
    <location>
        <begin position="490"/>
        <end position="558"/>
    </location>
</feature>
<dbReference type="Proteomes" id="UP000237144">
    <property type="component" value="Unassembled WGS sequence"/>
</dbReference>
<dbReference type="GO" id="GO:0000030">
    <property type="term" value="F:mannosyltransferase activity"/>
    <property type="evidence" value="ECO:0007669"/>
    <property type="project" value="TreeGrafter"/>
</dbReference>
<dbReference type="GO" id="GO:0051999">
    <property type="term" value="P:mannosyl-inositol phosphorylceramide biosynthetic process"/>
    <property type="evidence" value="ECO:0007669"/>
    <property type="project" value="TreeGrafter"/>
</dbReference>
<comment type="similarity">
    <text evidence="1">Belongs to the glycosyltransferase 32 family.</text>
</comment>
<feature type="transmembrane region" description="Helical" evidence="4">
    <location>
        <begin position="7"/>
        <end position="32"/>
    </location>
</feature>
<dbReference type="InterPro" id="IPR007577">
    <property type="entry name" value="GlycoTrfase_DXD_sugar-bd_CS"/>
</dbReference>